<name>A0A5N6RGI5_9ROSI</name>
<dbReference type="GO" id="GO:0003690">
    <property type="term" value="F:double-stranded DNA binding"/>
    <property type="evidence" value="ECO:0007669"/>
    <property type="project" value="TreeGrafter"/>
</dbReference>
<feature type="domain" description="YDG" evidence="14">
    <location>
        <begin position="651"/>
        <end position="792"/>
    </location>
</feature>
<dbReference type="Gene3D" id="2.170.270.10">
    <property type="entry name" value="SET domain"/>
    <property type="match status" value="1"/>
</dbReference>
<dbReference type="InterPro" id="IPR036987">
    <property type="entry name" value="SRA-YDG_sf"/>
</dbReference>
<feature type="compositionally biased region" description="Basic and acidic residues" evidence="10">
    <location>
        <begin position="1"/>
        <end position="14"/>
    </location>
</feature>
<dbReference type="SMART" id="SM00468">
    <property type="entry name" value="PreSET"/>
    <property type="match status" value="1"/>
</dbReference>
<evidence type="ECO:0000256" key="7">
    <source>
        <dbReference type="ARBA" id="ARBA00023242"/>
    </source>
</evidence>
<evidence type="ECO:0000256" key="9">
    <source>
        <dbReference type="PROSITE-ProRule" id="PRU00358"/>
    </source>
</evidence>
<feature type="region of interest" description="Disordered" evidence="10">
    <location>
        <begin position="371"/>
        <end position="390"/>
    </location>
</feature>
<evidence type="ECO:0000256" key="10">
    <source>
        <dbReference type="SAM" id="MobiDB-lite"/>
    </source>
</evidence>
<protein>
    <recommendedName>
        <fullName evidence="17">Histone-lysine N-methyltransferase</fullName>
    </recommendedName>
</protein>
<keyword evidence="8" id="KW-0137">Centromere</keyword>
<dbReference type="InterPro" id="IPR051357">
    <property type="entry name" value="H3K9_HMTase_SUVAR3-9"/>
</dbReference>
<dbReference type="PROSITE" id="PS51575">
    <property type="entry name" value="SAM_MT43_SUVAR39_2"/>
    <property type="match status" value="1"/>
</dbReference>
<feature type="region of interest" description="Disordered" evidence="10">
    <location>
        <begin position="1"/>
        <end position="43"/>
    </location>
</feature>
<comment type="subcellular location">
    <subcellularLocation>
        <location evidence="1">Chromosome</location>
        <location evidence="1">Centromere</location>
    </subcellularLocation>
    <subcellularLocation>
        <location evidence="9">Nucleus</location>
    </subcellularLocation>
</comment>
<dbReference type="PROSITE" id="PS50867">
    <property type="entry name" value="PRE_SET"/>
    <property type="match status" value="1"/>
</dbReference>
<keyword evidence="2" id="KW-0158">Chromosome</keyword>
<dbReference type="PROSITE" id="PS50868">
    <property type="entry name" value="POST_SET"/>
    <property type="match status" value="1"/>
</dbReference>
<dbReference type="GO" id="GO:0032259">
    <property type="term" value="P:methylation"/>
    <property type="evidence" value="ECO:0007669"/>
    <property type="project" value="UniProtKB-KW"/>
</dbReference>
<dbReference type="InterPro" id="IPR003105">
    <property type="entry name" value="SRA_YDG"/>
</dbReference>
<dbReference type="OrthoDB" id="5792673at2759"/>
<feature type="domain" description="SET" evidence="11">
    <location>
        <begin position="925"/>
        <end position="1068"/>
    </location>
</feature>
<keyword evidence="4" id="KW-0808">Transferase</keyword>
<dbReference type="InterPro" id="IPR046341">
    <property type="entry name" value="SET_dom_sf"/>
</dbReference>
<evidence type="ECO:0000256" key="1">
    <source>
        <dbReference type="ARBA" id="ARBA00004584"/>
    </source>
</evidence>
<dbReference type="InterPro" id="IPR001214">
    <property type="entry name" value="SET_dom"/>
</dbReference>
<reference evidence="15 16" key="1">
    <citation type="submission" date="2019-06" db="EMBL/GenBank/DDBJ databases">
        <title>A chromosomal-level reference genome of Carpinus fangiana (Coryloideae, Betulaceae).</title>
        <authorList>
            <person name="Yang X."/>
            <person name="Wang Z."/>
            <person name="Zhang L."/>
            <person name="Hao G."/>
            <person name="Liu J."/>
            <person name="Yang Y."/>
        </authorList>
    </citation>
    <scope>NUCLEOTIDE SEQUENCE [LARGE SCALE GENOMIC DNA]</scope>
    <source>
        <strain evidence="15">Cfa_2016G</strain>
        <tissue evidence="15">Leaf</tissue>
    </source>
</reference>
<keyword evidence="3" id="KW-0489">Methyltransferase</keyword>
<dbReference type="InterPro" id="IPR007728">
    <property type="entry name" value="Pre-SET_dom"/>
</dbReference>
<dbReference type="GO" id="GO:0005634">
    <property type="term" value="C:nucleus"/>
    <property type="evidence" value="ECO:0007669"/>
    <property type="project" value="UniProtKB-SubCell"/>
</dbReference>
<evidence type="ECO:0000256" key="3">
    <source>
        <dbReference type="ARBA" id="ARBA00022603"/>
    </source>
</evidence>
<feature type="domain" description="Post-SET" evidence="13">
    <location>
        <begin position="1082"/>
        <end position="1098"/>
    </location>
</feature>
<gene>
    <name evidence="15" type="ORF">FH972_015776</name>
</gene>
<dbReference type="GO" id="GO:0042054">
    <property type="term" value="F:histone methyltransferase activity"/>
    <property type="evidence" value="ECO:0007669"/>
    <property type="project" value="InterPro"/>
</dbReference>
<dbReference type="CDD" id="cd10545">
    <property type="entry name" value="SET_AtSUVH-like"/>
    <property type="match status" value="1"/>
</dbReference>
<dbReference type="PROSITE" id="PS50280">
    <property type="entry name" value="SET"/>
    <property type="match status" value="1"/>
</dbReference>
<evidence type="ECO:0000256" key="2">
    <source>
        <dbReference type="ARBA" id="ARBA00022454"/>
    </source>
</evidence>
<dbReference type="Proteomes" id="UP000327013">
    <property type="component" value="Chromosome 6"/>
</dbReference>
<feature type="compositionally biased region" description="Polar residues" evidence="10">
    <location>
        <begin position="33"/>
        <end position="42"/>
    </location>
</feature>
<dbReference type="Pfam" id="PF00856">
    <property type="entry name" value="SET"/>
    <property type="match status" value="1"/>
</dbReference>
<dbReference type="GO" id="GO:0008270">
    <property type="term" value="F:zinc ion binding"/>
    <property type="evidence" value="ECO:0007669"/>
    <property type="project" value="InterPro"/>
</dbReference>
<dbReference type="Pfam" id="PF05033">
    <property type="entry name" value="Pre-SET"/>
    <property type="match status" value="1"/>
</dbReference>
<evidence type="ECO:0008006" key="17">
    <source>
        <dbReference type="Google" id="ProtNLM"/>
    </source>
</evidence>
<dbReference type="PROSITE" id="PS51015">
    <property type="entry name" value="YDG"/>
    <property type="match status" value="1"/>
</dbReference>
<evidence type="ECO:0000256" key="8">
    <source>
        <dbReference type="ARBA" id="ARBA00023328"/>
    </source>
</evidence>
<evidence type="ECO:0000259" key="12">
    <source>
        <dbReference type="PROSITE" id="PS50867"/>
    </source>
</evidence>
<evidence type="ECO:0000259" key="14">
    <source>
        <dbReference type="PROSITE" id="PS51015"/>
    </source>
</evidence>
<evidence type="ECO:0000313" key="16">
    <source>
        <dbReference type="Proteomes" id="UP000327013"/>
    </source>
</evidence>
<evidence type="ECO:0000313" key="15">
    <source>
        <dbReference type="EMBL" id="KAE8077188.1"/>
    </source>
</evidence>
<accession>A0A5N6RGI5</accession>
<dbReference type="PANTHER" id="PTHR45660">
    <property type="entry name" value="HISTONE-LYSINE N-METHYLTRANSFERASE SETMAR"/>
    <property type="match status" value="1"/>
</dbReference>
<keyword evidence="7 9" id="KW-0539">Nucleus</keyword>
<feature type="region of interest" description="Disordered" evidence="10">
    <location>
        <begin position="63"/>
        <end position="92"/>
    </location>
</feature>
<dbReference type="Pfam" id="PF02182">
    <property type="entry name" value="SAD_SRA"/>
    <property type="match status" value="1"/>
</dbReference>
<evidence type="ECO:0000256" key="4">
    <source>
        <dbReference type="ARBA" id="ARBA00022679"/>
    </source>
</evidence>
<dbReference type="SMART" id="SM00466">
    <property type="entry name" value="SRA"/>
    <property type="match status" value="1"/>
</dbReference>
<feature type="compositionally biased region" description="Basic and acidic residues" evidence="10">
    <location>
        <begin position="70"/>
        <end position="83"/>
    </location>
</feature>
<dbReference type="GO" id="GO:0000775">
    <property type="term" value="C:chromosome, centromeric region"/>
    <property type="evidence" value="ECO:0007669"/>
    <property type="project" value="UniProtKB-SubCell"/>
</dbReference>
<dbReference type="SMART" id="SM00317">
    <property type="entry name" value="SET"/>
    <property type="match status" value="1"/>
</dbReference>
<organism evidence="15 16">
    <name type="scientific">Carpinus fangiana</name>
    <dbReference type="NCBI Taxonomy" id="176857"/>
    <lineage>
        <taxon>Eukaryota</taxon>
        <taxon>Viridiplantae</taxon>
        <taxon>Streptophyta</taxon>
        <taxon>Embryophyta</taxon>
        <taxon>Tracheophyta</taxon>
        <taxon>Spermatophyta</taxon>
        <taxon>Magnoliopsida</taxon>
        <taxon>eudicotyledons</taxon>
        <taxon>Gunneridae</taxon>
        <taxon>Pentapetalae</taxon>
        <taxon>rosids</taxon>
        <taxon>fabids</taxon>
        <taxon>Fagales</taxon>
        <taxon>Betulaceae</taxon>
        <taxon>Carpinus</taxon>
    </lineage>
</organism>
<feature type="compositionally biased region" description="Basic and acidic residues" evidence="10">
    <location>
        <begin position="379"/>
        <end position="390"/>
    </location>
</feature>
<sequence length="1098" mass="121400">MGVMDNKLHSESPRKVPSVNAGHFEGRLRKSTMENSDCSFRTSPPKYKRRKVYAVRDFPPFPPQIQSTDMLERKNASTSKEEEVVASSDKVSGLESVNAEPVKMQSPALEALNNAGLSEHVNGLECKVSATGEFPPGCGPFAPRIQSTEMLEEKNVLKSKEDEVAVSSDQVSGLESVNAEPVKMQSPVLEALNNAELSEPVLESKVSAVGNFPPGCGPSSAPRIQSTEMLEGKNVLTPKEEIGIFSSDEVNGLESVNAELVKMQSPALEALNNAGLSEPVKGLEDAACDLSKDLRLVGASASKEEMFLPSGSRCWSPSGAPSVVPNGNDLRKTMAKKYPPRRKVSAIRDFPPLCGRNAPNLSKVESVKVLTSPKNRSLGQEKSDMGDRPLEETEKADLKRMGEDVQNTDAQKSKFQGIVSVINGDKVGAESDGHATKKIRNQDGFERSSEMKVYQEPVLDRVVVLGLMAAPNCPWRRGKGAYKPYPTGITSEGKEKKYGFLELGKHKSAVRTKDEAKVFGVKPKKENSSIYRNTAKQGMGQIVVVRDKEDSPKNDDEYLDFHMPPEPCSFGVNLPPIGMSISGQSHNSDAITRNKVRETLRLFQAVCRKLLQEEEAKSKEQRKHNRRVDQKASKILKRKGKDVNTGEKILGSVPGVEVGDEFHYRMELNIIGLHRPSMAGIDFMKHDGEILAISIVSSGGYFDDLDNSDSLTYTGQGGNVMNTDKEPEDQKLERGNLALKNSMRKRNPVRVIRGSESSNGKTYIYDGLYLVVKCWQDLGPRGKLVFKFQLDRIPDQPELAWKEVKKSKKFKIREGLCVDDISQGKELTPICVVNTIDDEKPAPFKYITSMIYPHWCHPLPPKGCNCINGCSDSEGCSCAVKNGGEIPFNYNGAIVEAKPLVYECGPSCKCPSSCHNRVSQHGIKFQLEIFKTKSRGWGVRSLNSIPSGSFICEYIGELLEDKEAERRTGNDEYLFDIGNDYNDSSLWDGLSSLMPDVHPTSCEVVEDGGFTIDAAEYGNVGRFINHSCSPNLYAQNVLYDYEDKRIPHIMLFAAENIPPLQELTYHYNYMIDQVRDSNGNIKKKSCFCGSIECTGRMY</sequence>
<keyword evidence="6" id="KW-0156">Chromatin regulator</keyword>
<dbReference type="Gene3D" id="2.30.280.10">
    <property type="entry name" value="SRA-YDG"/>
    <property type="match status" value="1"/>
</dbReference>
<dbReference type="SUPFAM" id="SSF82199">
    <property type="entry name" value="SET domain"/>
    <property type="match status" value="1"/>
</dbReference>
<dbReference type="AlphaFoldDB" id="A0A5N6RGI5"/>
<keyword evidence="5" id="KW-0949">S-adenosyl-L-methionine</keyword>
<dbReference type="InterPro" id="IPR003616">
    <property type="entry name" value="Post-SET_dom"/>
</dbReference>
<feature type="domain" description="Pre-SET" evidence="12">
    <location>
        <begin position="862"/>
        <end position="922"/>
    </location>
</feature>
<dbReference type="InterPro" id="IPR015947">
    <property type="entry name" value="PUA-like_sf"/>
</dbReference>
<dbReference type="SUPFAM" id="SSF88697">
    <property type="entry name" value="PUA domain-like"/>
    <property type="match status" value="1"/>
</dbReference>
<evidence type="ECO:0000256" key="5">
    <source>
        <dbReference type="ARBA" id="ARBA00022691"/>
    </source>
</evidence>
<dbReference type="InterPro" id="IPR025794">
    <property type="entry name" value="H3-K9-MeTrfase_plant"/>
</dbReference>
<proteinExistence type="predicted"/>
<dbReference type="EMBL" id="CM017326">
    <property type="protein sequence ID" value="KAE8077188.1"/>
    <property type="molecule type" value="Genomic_DNA"/>
</dbReference>
<keyword evidence="16" id="KW-1185">Reference proteome</keyword>
<evidence type="ECO:0000259" key="11">
    <source>
        <dbReference type="PROSITE" id="PS50280"/>
    </source>
</evidence>
<evidence type="ECO:0000256" key="6">
    <source>
        <dbReference type="ARBA" id="ARBA00022853"/>
    </source>
</evidence>
<evidence type="ECO:0000259" key="13">
    <source>
        <dbReference type="PROSITE" id="PS50868"/>
    </source>
</evidence>
<dbReference type="PANTHER" id="PTHR45660:SF46">
    <property type="entry name" value="HISTONE-LYSINE N-METHYLTRANSFERASE, H3 LYSINE-9 SPECIFIC SUVH6"/>
    <property type="match status" value="1"/>
</dbReference>